<evidence type="ECO:0000313" key="2">
    <source>
        <dbReference type="EMBL" id="KAK5527961.1"/>
    </source>
</evidence>
<name>A0AAV9PVL8_9PEZI</name>
<feature type="region of interest" description="Disordered" evidence="1">
    <location>
        <begin position="97"/>
        <end position="138"/>
    </location>
</feature>
<dbReference type="EMBL" id="JAXLQG010000030">
    <property type="protein sequence ID" value="KAK5527961.1"/>
    <property type="molecule type" value="Genomic_DNA"/>
</dbReference>
<accession>A0AAV9PVL8</accession>
<comment type="caution">
    <text evidence="2">The sequence shown here is derived from an EMBL/GenBank/DDBJ whole genome shotgun (WGS) entry which is preliminary data.</text>
</comment>
<protein>
    <submittedName>
        <fullName evidence="2">Uncharacterized protein</fullName>
    </submittedName>
</protein>
<evidence type="ECO:0000313" key="3">
    <source>
        <dbReference type="Proteomes" id="UP001345827"/>
    </source>
</evidence>
<keyword evidence="3" id="KW-1185">Reference proteome</keyword>
<sequence length="138" mass="15146">MHPPPPPFDGLRLASPADILRLGAAASGTRQSLTGSHFSEFIKRTDYIVLVVEDKFEPDKSKKSKAIIAQDDVAPRPEPGEEVIVGVACWQLWPGSHRRGQFQNNNGSYPDLPESKNRDKNLGHGQLLARTLGAAEHK</sequence>
<proteinExistence type="predicted"/>
<dbReference type="AlphaFoldDB" id="A0AAV9PVL8"/>
<reference evidence="2 3" key="1">
    <citation type="submission" date="2023-06" db="EMBL/GenBank/DDBJ databases">
        <title>Black Yeasts Isolated from many extreme environments.</title>
        <authorList>
            <person name="Coleine C."/>
            <person name="Stajich J.E."/>
            <person name="Selbmann L."/>
        </authorList>
    </citation>
    <scope>NUCLEOTIDE SEQUENCE [LARGE SCALE GENOMIC DNA]</scope>
    <source>
        <strain evidence="2 3">CCFEE 5887</strain>
    </source>
</reference>
<feature type="compositionally biased region" description="Basic and acidic residues" evidence="1">
    <location>
        <begin position="113"/>
        <end position="122"/>
    </location>
</feature>
<gene>
    <name evidence="2" type="ORF">LTR25_010760</name>
</gene>
<dbReference type="Proteomes" id="UP001345827">
    <property type="component" value="Unassembled WGS sequence"/>
</dbReference>
<evidence type="ECO:0000256" key="1">
    <source>
        <dbReference type="SAM" id="MobiDB-lite"/>
    </source>
</evidence>
<organism evidence="2 3">
    <name type="scientific">Vermiconidia calcicola</name>
    <dbReference type="NCBI Taxonomy" id="1690605"/>
    <lineage>
        <taxon>Eukaryota</taxon>
        <taxon>Fungi</taxon>
        <taxon>Dikarya</taxon>
        <taxon>Ascomycota</taxon>
        <taxon>Pezizomycotina</taxon>
        <taxon>Dothideomycetes</taxon>
        <taxon>Dothideomycetidae</taxon>
        <taxon>Mycosphaerellales</taxon>
        <taxon>Extremaceae</taxon>
        <taxon>Vermiconidia</taxon>
    </lineage>
</organism>